<dbReference type="AlphaFoldDB" id="A0A1I4WU44"/>
<name>A0A1I4WU44_9GAMM</name>
<organism evidence="1 2">
    <name type="scientific">Candidatus Pantoea varia</name>
    <dbReference type="NCBI Taxonomy" id="1881036"/>
    <lineage>
        <taxon>Bacteria</taxon>
        <taxon>Pseudomonadati</taxon>
        <taxon>Pseudomonadota</taxon>
        <taxon>Gammaproteobacteria</taxon>
        <taxon>Enterobacterales</taxon>
        <taxon>Erwiniaceae</taxon>
        <taxon>Pantoea</taxon>
    </lineage>
</organism>
<evidence type="ECO:0000313" key="1">
    <source>
        <dbReference type="EMBL" id="SFN16499.1"/>
    </source>
</evidence>
<proteinExistence type="predicted"/>
<reference evidence="2" key="1">
    <citation type="submission" date="2016-10" db="EMBL/GenBank/DDBJ databases">
        <authorList>
            <person name="Varghese N."/>
            <person name="Submissions S."/>
        </authorList>
    </citation>
    <scope>NUCLEOTIDE SEQUENCE [LARGE SCALE GENOMIC DNA]</scope>
    <source>
        <strain evidence="2">OV426</strain>
    </source>
</reference>
<accession>A0A1I4WU44</accession>
<keyword evidence="2" id="KW-1185">Reference proteome</keyword>
<gene>
    <name evidence="1" type="ORF">SAMN05428971_0318</name>
</gene>
<dbReference type="EMBL" id="FOVG01000001">
    <property type="protein sequence ID" value="SFN16499.1"/>
    <property type="molecule type" value="Genomic_DNA"/>
</dbReference>
<sequence length="60" mass="6687">MFTDFFCEGNAELIRSLPPEEESATRLTIEWLHSSMLKGANNKNIKGAATCTFLLPVARD</sequence>
<protein>
    <submittedName>
        <fullName evidence="1">Uncharacterized protein</fullName>
    </submittedName>
</protein>
<evidence type="ECO:0000313" key="2">
    <source>
        <dbReference type="Proteomes" id="UP000198968"/>
    </source>
</evidence>
<dbReference type="Proteomes" id="UP000198968">
    <property type="component" value="Unassembled WGS sequence"/>
</dbReference>